<dbReference type="InterPro" id="IPR050213">
    <property type="entry name" value="GST_superfamily"/>
</dbReference>
<accession>A0A7S3K6P8</accession>
<dbReference type="PANTHER" id="PTHR11571:SF150">
    <property type="entry name" value="GLUTATHIONE S-TRANSFERASE"/>
    <property type="match status" value="1"/>
</dbReference>
<dbReference type="PANTHER" id="PTHR11571">
    <property type="entry name" value="GLUTATHIONE S-TRANSFERASE"/>
    <property type="match status" value="1"/>
</dbReference>
<organism evidence="3">
    <name type="scientific">Aureoumbra lagunensis</name>
    <dbReference type="NCBI Taxonomy" id="44058"/>
    <lineage>
        <taxon>Eukaryota</taxon>
        <taxon>Sar</taxon>
        <taxon>Stramenopiles</taxon>
        <taxon>Ochrophyta</taxon>
        <taxon>Pelagophyceae</taxon>
        <taxon>Pelagomonadales</taxon>
        <taxon>Aureoumbra</taxon>
    </lineage>
</organism>
<dbReference type="InterPro" id="IPR036249">
    <property type="entry name" value="Thioredoxin-like_sf"/>
</dbReference>
<dbReference type="SUPFAM" id="SSF52833">
    <property type="entry name" value="Thioredoxin-like"/>
    <property type="match status" value="1"/>
</dbReference>
<name>A0A7S3K6P8_9STRA</name>
<sequence>MKRDRYIVHYLAARARAEPIHLLLHYADVDYERHDLSMKELASGERGKQFPSSQLPVLEILTRDERPCISQSGSIMRYLAREHGLVANDPVEAARQDAVFELSQEFAKVNPMVNLWPKSELAIQEFLNKGCGNGSGYPVQPRLQAASQLLGENKFFSGNDVEPCYADFNMWHYLDNLDSLIPDILKSMSTSKQDLSNLSDWMLRIAQLPGVAQYLSTRPRGTDLGKTGTIIQESYKRHKPWD</sequence>
<dbReference type="InterPro" id="IPR004045">
    <property type="entry name" value="Glutathione_S-Trfase_N"/>
</dbReference>
<dbReference type="Pfam" id="PF14497">
    <property type="entry name" value="GST_C_3"/>
    <property type="match status" value="1"/>
</dbReference>
<proteinExistence type="predicted"/>
<dbReference type="PROSITE" id="PS50405">
    <property type="entry name" value="GST_CTER"/>
    <property type="match status" value="1"/>
</dbReference>
<dbReference type="SFLD" id="SFLDS00019">
    <property type="entry name" value="Glutathione_Transferase_(cytos"/>
    <property type="match status" value="1"/>
</dbReference>
<evidence type="ECO:0000313" key="3">
    <source>
        <dbReference type="EMBL" id="CAE0373987.1"/>
    </source>
</evidence>
<dbReference type="SUPFAM" id="SSF47616">
    <property type="entry name" value="GST C-terminal domain-like"/>
    <property type="match status" value="1"/>
</dbReference>
<dbReference type="Pfam" id="PF02798">
    <property type="entry name" value="GST_N"/>
    <property type="match status" value="1"/>
</dbReference>
<dbReference type="InterPro" id="IPR010987">
    <property type="entry name" value="Glutathione-S-Trfase_C-like"/>
</dbReference>
<dbReference type="GO" id="GO:0004364">
    <property type="term" value="F:glutathione transferase activity"/>
    <property type="evidence" value="ECO:0007669"/>
    <property type="project" value="TreeGrafter"/>
</dbReference>
<evidence type="ECO:0008006" key="4">
    <source>
        <dbReference type="Google" id="ProtNLM"/>
    </source>
</evidence>
<gene>
    <name evidence="3" type="ORF">ALAG00032_LOCUS14790</name>
</gene>
<feature type="domain" description="GST C-terminal" evidence="2">
    <location>
        <begin position="89"/>
        <end position="224"/>
    </location>
</feature>
<dbReference type="PROSITE" id="PS50404">
    <property type="entry name" value="GST_NTER"/>
    <property type="match status" value="1"/>
</dbReference>
<protein>
    <recommendedName>
        <fullName evidence="4">Glutathione transferase</fullName>
    </recommendedName>
</protein>
<dbReference type="AlphaFoldDB" id="A0A7S3K6P8"/>
<evidence type="ECO:0000259" key="1">
    <source>
        <dbReference type="PROSITE" id="PS50404"/>
    </source>
</evidence>
<evidence type="ECO:0000259" key="2">
    <source>
        <dbReference type="PROSITE" id="PS50405"/>
    </source>
</evidence>
<dbReference type="CDD" id="cd03039">
    <property type="entry name" value="GST_N_Sigma_like"/>
    <property type="match status" value="1"/>
</dbReference>
<dbReference type="Gene3D" id="1.20.1050.130">
    <property type="match status" value="1"/>
</dbReference>
<feature type="domain" description="GST N-terminal" evidence="1">
    <location>
        <begin position="4"/>
        <end position="87"/>
    </location>
</feature>
<dbReference type="GO" id="GO:0006749">
    <property type="term" value="P:glutathione metabolic process"/>
    <property type="evidence" value="ECO:0007669"/>
    <property type="project" value="TreeGrafter"/>
</dbReference>
<reference evidence="3" key="1">
    <citation type="submission" date="2021-01" db="EMBL/GenBank/DDBJ databases">
        <authorList>
            <person name="Corre E."/>
            <person name="Pelletier E."/>
            <person name="Niang G."/>
            <person name="Scheremetjew M."/>
            <person name="Finn R."/>
            <person name="Kale V."/>
            <person name="Holt S."/>
            <person name="Cochrane G."/>
            <person name="Meng A."/>
            <person name="Brown T."/>
            <person name="Cohen L."/>
        </authorList>
    </citation>
    <scope>NUCLEOTIDE SEQUENCE</scope>
    <source>
        <strain evidence="3">CCMP1510</strain>
    </source>
</reference>
<dbReference type="InterPro" id="IPR036282">
    <property type="entry name" value="Glutathione-S-Trfase_C_sf"/>
</dbReference>
<dbReference type="InterPro" id="IPR040079">
    <property type="entry name" value="Glutathione_S-Trfase"/>
</dbReference>
<dbReference type="InterPro" id="IPR004046">
    <property type="entry name" value="GST_C"/>
</dbReference>
<dbReference type="EMBL" id="HBIJ01022635">
    <property type="protein sequence ID" value="CAE0373987.1"/>
    <property type="molecule type" value="Transcribed_RNA"/>
</dbReference>